<accession>G4CVD8</accession>
<dbReference type="Proteomes" id="UP000005332">
    <property type="component" value="Unassembled WGS sequence"/>
</dbReference>
<dbReference type="AlphaFoldDB" id="G4CVD8"/>
<name>G4CVD8_9ACTN</name>
<evidence type="ECO:0000313" key="1">
    <source>
        <dbReference type="EMBL" id="EGY78926.1"/>
    </source>
</evidence>
<dbReference type="PATRIC" id="fig|997355.3.peg.491"/>
<reference evidence="1 2" key="1">
    <citation type="submission" date="2011-06" db="EMBL/GenBank/DDBJ databases">
        <authorList>
            <person name="Muzny D."/>
            <person name="Qin X."/>
            <person name="Deng J."/>
            <person name="Jiang H."/>
            <person name="Liu Y."/>
            <person name="Qu J."/>
            <person name="Song X.-Z."/>
            <person name="Zhang L."/>
            <person name="Thornton R."/>
            <person name="Coyle M."/>
            <person name="Francisco L."/>
            <person name="Jackson L."/>
            <person name="Javaid M."/>
            <person name="Korchina V."/>
            <person name="Kovar C."/>
            <person name="Mata R."/>
            <person name="Mathew T."/>
            <person name="Ngo R."/>
            <person name="Nguyen L."/>
            <person name="Nguyen N."/>
            <person name="Okwuonu G."/>
            <person name="Ongeri F."/>
            <person name="Pham C."/>
            <person name="Simmons D."/>
            <person name="Wilczek-Boney K."/>
            <person name="Hale W."/>
            <person name="Jakkamsetti A."/>
            <person name="Pham P."/>
            <person name="Ruth R."/>
            <person name="San Lucas F."/>
            <person name="Warren J."/>
            <person name="Zhang J."/>
            <person name="Zhao Z."/>
            <person name="Zhou C."/>
            <person name="Zhu D."/>
            <person name="Lee S."/>
            <person name="Bess C."/>
            <person name="Blankenburg K."/>
            <person name="Forbes L."/>
            <person name="Fu Q."/>
            <person name="Gubbala S."/>
            <person name="Hirani K."/>
            <person name="Jayaseelan J.C."/>
            <person name="Lara F."/>
            <person name="Munidasa M."/>
            <person name="Palculict T."/>
            <person name="Patil S."/>
            <person name="Pu L.-L."/>
            <person name="Saada N."/>
            <person name="Tang L."/>
            <person name="Weissenberger G."/>
            <person name="Zhu Y."/>
            <person name="Hemphill L."/>
            <person name="Shang Y."/>
            <person name="Youmans B."/>
            <person name="Ayvaz T."/>
            <person name="Ross M."/>
            <person name="Santibanez J."/>
            <person name="Aqrawi P."/>
            <person name="Gross S."/>
            <person name="Joshi V."/>
            <person name="Fowler G."/>
            <person name="Nazareth L."/>
            <person name="Reid J."/>
            <person name="Worley K."/>
            <person name="Petrosino J."/>
            <person name="Highlander S."/>
            <person name="Gibbs R."/>
        </authorList>
    </citation>
    <scope>NUCLEOTIDE SEQUENCE [LARGE SCALE GENOMIC DNA]</scope>
    <source>
        <strain evidence="1 2">ATCC 25577</strain>
    </source>
</reference>
<sequence length="129" mass="13002">MSVGVSLPPHHRRIVPPEIRGGTVYLPNVSAGPIILPTIKGGTITLPDVKGGTITLPDVSGRPIVLPKIEGGTVSIPPIVFPSMHAMGSLSVNGTIRGQVNGKSHGNFLAAGGVGAPVSRPAALPRTGA</sequence>
<protein>
    <submittedName>
        <fullName evidence="1">Uncharacterized protein</fullName>
    </submittedName>
</protein>
<keyword evidence="2" id="KW-1185">Reference proteome</keyword>
<proteinExistence type="predicted"/>
<dbReference type="HOGENOM" id="CLU_2131226_0_0_11"/>
<gene>
    <name evidence="1" type="ORF">HMPREF9153_0495</name>
</gene>
<organism evidence="1 2">
    <name type="scientific">Cutibacterium avidum ATCC 25577</name>
    <dbReference type="NCBI Taxonomy" id="997355"/>
    <lineage>
        <taxon>Bacteria</taxon>
        <taxon>Bacillati</taxon>
        <taxon>Actinomycetota</taxon>
        <taxon>Actinomycetes</taxon>
        <taxon>Propionibacteriales</taxon>
        <taxon>Propionibacteriaceae</taxon>
        <taxon>Cutibacterium</taxon>
    </lineage>
</organism>
<dbReference type="EMBL" id="AGBA01000005">
    <property type="protein sequence ID" value="EGY78926.1"/>
    <property type="molecule type" value="Genomic_DNA"/>
</dbReference>
<comment type="caution">
    <text evidence="1">The sequence shown here is derived from an EMBL/GenBank/DDBJ whole genome shotgun (WGS) entry which is preliminary data.</text>
</comment>
<evidence type="ECO:0000313" key="2">
    <source>
        <dbReference type="Proteomes" id="UP000005332"/>
    </source>
</evidence>